<accession>A0A9D1SG43</accession>
<dbReference type="EMBL" id="DVMZ01000049">
    <property type="protein sequence ID" value="HIU58790.1"/>
    <property type="molecule type" value="Genomic_DNA"/>
</dbReference>
<reference evidence="1" key="1">
    <citation type="submission" date="2020-10" db="EMBL/GenBank/DDBJ databases">
        <authorList>
            <person name="Gilroy R."/>
        </authorList>
    </citation>
    <scope>NUCLEOTIDE SEQUENCE</scope>
    <source>
        <strain evidence="1">11687</strain>
    </source>
</reference>
<sequence>MTGAGRRNGKGADAFGNRIMVQIDQYEKDRIELQATDAQAVTGAIR</sequence>
<comment type="caution">
    <text evidence="1">The sequence shown here is derived from an EMBL/GenBank/DDBJ whole genome shotgun (WGS) entry which is preliminary data.</text>
</comment>
<evidence type="ECO:0000313" key="2">
    <source>
        <dbReference type="Proteomes" id="UP000824081"/>
    </source>
</evidence>
<organism evidence="1 2">
    <name type="scientific">Candidatus Scatosoma pullistercoris</name>
    <dbReference type="NCBI Taxonomy" id="2840934"/>
    <lineage>
        <taxon>Bacteria</taxon>
        <taxon>Bacillati</taxon>
        <taxon>Bacillota</taxon>
        <taxon>Clostridia</taxon>
        <taxon>Candidatus Scatosoma</taxon>
    </lineage>
</organism>
<reference evidence="1" key="2">
    <citation type="journal article" date="2021" name="PeerJ">
        <title>Extensive microbial diversity within the chicken gut microbiome revealed by metagenomics and culture.</title>
        <authorList>
            <person name="Gilroy R."/>
            <person name="Ravi A."/>
            <person name="Getino M."/>
            <person name="Pursley I."/>
            <person name="Horton D.L."/>
            <person name="Alikhan N.F."/>
            <person name="Baker D."/>
            <person name="Gharbi K."/>
            <person name="Hall N."/>
            <person name="Watson M."/>
            <person name="Adriaenssens E.M."/>
            <person name="Foster-Nyarko E."/>
            <person name="Jarju S."/>
            <person name="Secka A."/>
            <person name="Antonio M."/>
            <person name="Oren A."/>
            <person name="Chaudhuri R.R."/>
            <person name="La Ragione R."/>
            <person name="Hildebrand F."/>
            <person name="Pallen M.J."/>
        </authorList>
    </citation>
    <scope>NUCLEOTIDE SEQUENCE</scope>
    <source>
        <strain evidence="1">11687</strain>
    </source>
</reference>
<evidence type="ECO:0000313" key="1">
    <source>
        <dbReference type="EMBL" id="HIU58790.1"/>
    </source>
</evidence>
<name>A0A9D1SG43_9FIRM</name>
<gene>
    <name evidence="1" type="ORF">IAC57_01685</name>
</gene>
<dbReference type="Proteomes" id="UP000824081">
    <property type="component" value="Unassembled WGS sequence"/>
</dbReference>
<protein>
    <submittedName>
        <fullName evidence="1">Uncharacterized protein</fullName>
    </submittedName>
</protein>
<dbReference type="AlphaFoldDB" id="A0A9D1SG43"/>
<proteinExistence type="predicted"/>